<evidence type="ECO:0000259" key="9">
    <source>
        <dbReference type="PROSITE" id="PS51405"/>
    </source>
</evidence>
<dbReference type="PROSITE" id="PS51405">
    <property type="entry name" value="HEME_HALOPEROXIDASE"/>
    <property type="match status" value="1"/>
</dbReference>
<dbReference type="GO" id="GO:0046872">
    <property type="term" value="F:metal ion binding"/>
    <property type="evidence" value="ECO:0007669"/>
    <property type="project" value="UniProtKB-KW"/>
</dbReference>
<protein>
    <recommendedName>
        <fullName evidence="9">Heme haloperoxidase family profile domain-containing protein</fullName>
    </recommendedName>
</protein>
<evidence type="ECO:0000256" key="6">
    <source>
        <dbReference type="ARBA" id="ARBA00023004"/>
    </source>
</evidence>
<dbReference type="PANTHER" id="PTHR33577:SF16">
    <property type="entry name" value="HEME HALOPEROXIDASE FAMILY PROFILE DOMAIN-CONTAINING PROTEIN"/>
    <property type="match status" value="1"/>
</dbReference>
<evidence type="ECO:0000313" key="10">
    <source>
        <dbReference type="EMBL" id="KAJ7205217.1"/>
    </source>
</evidence>
<feature type="signal peptide" evidence="8">
    <location>
        <begin position="1"/>
        <end position="20"/>
    </location>
</feature>
<dbReference type="Proteomes" id="UP001219525">
    <property type="component" value="Unassembled WGS sequence"/>
</dbReference>
<dbReference type="InterPro" id="IPR000028">
    <property type="entry name" value="Chloroperoxidase"/>
</dbReference>
<gene>
    <name evidence="10" type="ORF">GGX14DRAFT_698570</name>
</gene>
<evidence type="ECO:0000256" key="2">
    <source>
        <dbReference type="ARBA" id="ARBA00022559"/>
    </source>
</evidence>
<dbReference type="SUPFAM" id="SSF47571">
    <property type="entry name" value="Cloroperoxidase"/>
    <property type="match status" value="1"/>
</dbReference>
<dbReference type="EMBL" id="JARJCW010000044">
    <property type="protein sequence ID" value="KAJ7205217.1"/>
    <property type="molecule type" value="Genomic_DNA"/>
</dbReference>
<dbReference type="Gene3D" id="1.10.489.10">
    <property type="entry name" value="Chloroperoxidase-like"/>
    <property type="match status" value="1"/>
</dbReference>
<evidence type="ECO:0000256" key="7">
    <source>
        <dbReference type="ARBA" id="ARBA00025795"/>
    </source>
</evidence>
<dbReference type="Pfam" id="PF01328">
    <property type="entry name" value="Peroxidase_2"/>
    <property type="match status" value="1"/>
</dbReference>
<keyword evidence="3" id="KW-0349">Heme</keyword>
<name>A0AAD6YC83_9AGAR</name>
<organism evidence="10 11">
    <name type="scientific">Mycena pura</name>
    <dbReference type="NCBI Taxonomy" id="153505"/>
    <lineage>
        <taxon>Eukaryota</taxon>
        <taxon>Fungi</taxon>
        <taxon>Dikarya</taxon>
        <taxon>Basidiomycota</taxon>
        <taxon>Agaricomycotina</taxon>
        <taxon>Agaricomycetes</taxon>
        <taxon>Agaricomycetidae</taxon>
        <taxon>Agaricales</taxon>
        <taxon>Marasmiineae</taxon>
        <taxon>Mycenaceae</taxon>
        <taxon>Mycena</taxon>
    </lineage>
</organism>
<dbReference type="AlphaFoldDB" id="A0AAD6YC83"/>
<comment type="cofactor">
    <cofactor evidence="1">
        <name>heme b</name>
        <dbReference type="ChEBI" id="CHEBI:60344"/>
    </cofactor>
</comment>
<accession>A0AAD6YC83</accession>
<dbReference type="PANTHER" id="PTHR33577">
    <property type="entry name" value="STERIGMATOCYSTIN BIOSYNTHESIS PEROXIDASE STCC-RELATED"/>
    <property type="match status" value="1"/>
</dbReference>
<proteinExistence type="inferred from homology"/>
<keyword evidence="6" id="KW-0408">Iron</keyword>
<keyword evidence="2" id="KW-0575">Peroxidase</keyword>
<evidence type="ECO:0000313" key="11">
    <source>
        <dbReference type="Proteomes" id="UP001219525"/>
    </source>
</evidence>
<keyword evidence="11" id="KW-1185">Reference proteome</keyword>
<evidence type="ECO:0000256" key="5">
    <source>
        <dbReference type="ARBA" id="ARBA00023002"/>
    </source>
</evidence>
<comment type="similarity">
    <text evidence="7">Belongs to the chloroperoxidase family.</text>
</comment>
<keyword evidence="5" id="KW-0560">Oxidoreductase</keyword>
<feature type="domain" description="Heme haloperoxidase family profile" evidence="9">
    <location>
        <begin position="90"/>
        <end position="330"/>
    </location>
</feature>
<comment type="caution">
    <text evidence="10">The sequence shown here is derived from an EMBL/GenBank/DDBJ whole genome shotgun (WGS) entry which is preliminary data.</text>
</comment>
<feature type="chain" id="PRO_5042010726" description="Heme haloperoxidase family profile domain-containing protein" evidence="8">
    <location>
        <begin position="21"/>
        <end position="415"/>
    </location>
</feature>
<evidence type="ECO:0000256" key="8">
    <source>
        <dbReference type="SAM" id="SignalP"/>
    </source>
</evidence>
<dbReference type="InterPro" id="IPR036851">
    <property type="entry name" value="Chloroperoxidase-like_sf"/>
</dbReference>
<keyword evidence="8" id="KW-0732">Signal</keyword>
<evidence type="ECO:0000256" key="3">
    <source>
        <dbReference type="ARBA" id="ARBA00022617"/>
    </source>
</evidence>
<dbReference type="GO" id="GO:0004601">
    <property type="term" value="F:peroxidase activity"/>
    <property type="evidence" value="ECO:0007669"/>
    <property type="project" value="UniProtKB-KW"/>
</dbReference>
<evidence type="ECO:0000256" key="4">
    <source>
        <dbReference type="ARBA" id="ARBA00022723"/>
    </source>
</evidence>
<keyword evidence="4" id="KW-0479">Metal-binding</keyword>
<sequence>MKSFSLPILVVSPLLIAVNARPNIRATLDIQDGQTGKLMVFPPQQTDTGTKRMPIILSLHLGPTTCADVSFLLLRSCLDPSLLIIFYSMPGYEYARQPWLHFQEVRSPPLFLPRLIDPSQSGITNFAEIIRGTGEAFNIDPVMASGMAALNLLTRGNPFVDKVSVGGVSPFVPPLPGKIDGPETQGIAKHGRVEGDASMTRSDVHIGDNRNFNQTLWDMDLEQLAMFGDDGPDGPATVFNLQTLIELKRHNLESDQTLDPEFAIPIRRLNAAFGAPSLIMRQVLVFANGTTKQATKRIISSFFMNQTFPENWFRAAAPVLGSPIPAELAAALPQWVPGHNDENGVFVADPQPPAPFNISSGCANYWDTLVNAVPGTLAHFPFLPSLFMAPYVIQGILFNASGCSEPIAPAGPTNV</sequence>
<evidence type="ECO:0000256" key="1">
    <source>
        <dbReference type="ARBA" id="ARBA00001970"/>
    </source>
</evidence>
<reference evidence="10" key="1">
    <citation type="submission" date="2023-03" db="EMBL/GenBank/DDBJ databases">
        <title>Massive genome expansion in bonnet fungi (Mycena s.s.) driven by repeated elements and novel gene families across ecological guilds.</title>
        <authorList>
            <consortium name="Lawrence Berkeley National Laboratory"/>
            <person name="Harder C.B."/>
            <person name="Miyauchi S."/>
            <person name="Viragh M."/>
            <person name="Kuo A."/>
            <person name="Thoen E."/>
            <person name="Andreopoulos B."/>
            <person name="Lu D."/>
            <person name="Skrede I."/>
            <person name="Drula E."/>
            <person name="Henrissat B."/>
            <person name="Morin E."/>
            <person name="Kohler A."/>
            <person name="Barry K."/>
            <person name="LaButti K."/>
            <person name="Morin E."/>
            <person name="Salamov A."/>
            <person name="Lipzen A."/>
            <person name="Mereny Z."/>
            <person name="Hegedus B."/>
            <person name="Baldrian P."/>
            <person name="Stursova M."/>
            <person name="Weitz H."/>
            <person name="Taylor A."/>
            <person name="Grigoriev I.V."/>
            <person name="Nagy L.G."/>
            <person name="Martin F."/>
            <person name="Kauserud H."/>
        </authorList>
    </citation>
    <scope>NUCLEOTIDE SEQUENCE</scope>
    <source>
        <strain evidence="10">9144</strain>
    </source>
</reference>